<keyword evidence="2" id="KW-0255">Endonuclease</keyword>
<feature type="domain" description="TNase-like" evidence="5">
    <location>
        <begin position="49"/>
        <end position="176"/>
    </location>
</feature>
<dbReference type="SMART" id="SM00318">
    <property type="entry name" value="SNc"/>
    <property type="match status" value="1"/>
</dbReference>
<sequence>MLRVFAVTASLSMTACIFYQPIVADEDEGADEAETEDSEDDTTGYHPCGPTQGVVDFVLDGDTVQLTTGERVRYILVDTPETSPDNNECWGEQATNFNWEMVAKQTVTLEYDAECKDIYGRLLAYVSVDGVEVNRALLENGHACVLHIPPNGSARLSEYLGLEAQAQEAGAGLWSGCGSAPC</sequence>
<dbReference type="GO" id="GO:0004519">
    <property type="term" value="F:endonuclease activity"/>
    <property type="evidence" value="ECO:0007669"/>
    <property type="project" value="UniProtKB-KW"/>
</dbReference>
<evidence type="ECO:0000256" key="4">
    <source>
        <dbReference type="SAM" id="MobiDB-lite"/>
    </source>
</evidence>
<evidence type="ECO:0000256" key="3">
    <source>
        <dbReference type="ARBA" id="ARBA00022801"/>
    </source>
</evidence>
<dbReference type="STRING" id="391625.PPSIR1_42059"/>
<evidence type="ECO:0000313" key="7">
    <source>
        <dbReference type="Proteomes" id="UP000005801"/>
    </source>
</evidence>
<keyword evidence="1" id="KW-0540">Nuclease</keyword>
<dbReference type="Proteomes" id="UP000005801">
    <property type="component" value="Unassembled WGS sequence"/>
</dbReference>
<dbReference type="eggNOG" id="COG1525">
    <property type="taxonomic scope" value="Bacteria"/>
</dbReference>
<reference evidence="6 7" key="1">
    <citation type="submission" date="2007-06" db="EMBL/GenBank/DDBJ databases">
        <authorList>
            <person name="Shimkets L."/>
            <person name="Ferriera S."/>
            <person name="Johnson J."/>
            <person name="Kravitz S."/>
            <person name="Beeson K."/>
            <person name="Sutton G."/>
            <person name="Rogers Y.-H."/>
            <person name="Friedman R."/>
            <person name="Frazier M."/>
            <person name="Venter J.C."/>
        </authorList>
    </citation>
    <scope>NUCLEOTIDE SEQUENCE [LARGE SCALE GENOMIC DNA]</scope>
    <source>
        <strain evidence="6 7">SIR-1</strain>
    </source>
</reference>
<protein>
    <submittedName>
        <fullName evidence="6">Thermonuclease family protein</fullName>
    </submittedName>
</protein>
<dbReference type="PANTHER" id="PTHR12302:SF3">
    <property type="entry name" value="SERINE_THREONINE-PROTEIN KINASE 31"/>
    <property type="match status" value="1"/>
</dbReference>
<gene>
    <name evidence="6" type="ORF">PPSIR1_42059</name>
</gene>
<dbReference type="InterPro" id="IPR016071">
    <property type="entry name" value="Staphylococal_nuclease_OB-fold"/>
</dbReference>
<proteinExistence type="predicted"/>
<evidence type="ECO:0000256" key="2">
    <source>
        <dbReference type="ARBA" id="ARBA00022759"/>
    </source>
</evidence>
<dbReference type="AlphaFoldDB" id="A6G103"/>
<dbReference type="PROSITE" id="PS50830">
    <property type="entry name" value="TNASE_3"/>
    <property type="match status" value="1"/>
</dbReference>
<dbReference type="PANTHER" id="PTHR12302">
    <property type="entry name" value="EBNA2 BINDING PROTEIN P100"/>
    <property type="match status" value="1"/>
</dbReference>
<dbReference type="RefSeq" id="WP_006970402.1">
    <property type="nucleotide sequence ID" value="NZ_ABCS01000010.1"/>
</dbReference>
<dbReference type="PROSITE" id="PS51257">
    <property type="entry name" value="PROKAR_LIPOPROTEIN"/>
    <property type="match status" value="1"/>
</dbReference>
<name>A6G103_9BACT</name>
<evidence type="ECO:0000313" key="6">
    <source>
        <dbReference type="EMBL" id="EDM80541.1"/>
    </source>
</evidence>
<dbReference type="InterPro" id="IPR035437">
    <property type="entry name" value="SNase_OB-fold_sf"/>
</dbReference>
<dbReference type="EMBL" id="ABCS01000010">
    <property type="protein sequence ID" value="EDM80541.1"/>
    <property type="molecule type" value="Genomic_DNA"/>
</dbReference>
<keyword evidence="7" id="KW-1185">Reference proteome</keyword>
<evidence type="ECO:0000259" key="5">
    <source>
        <dbReference type="PROSITE" id="PS50830"/>
    </source>
</evidence>
<feature type="region of interest" description="Disordered" evidence="4">
    <location>
        <begin position="27"/>
        <end position="47"/>
    </location>
</feature>
<dbReference type="SUPFAM" id="SSF50199">
    <property type="entry name" value="Staphylococcal nuclease"/>
    <property type="match status" value="1"/>
</dbReference>
<feature type="compositionally biased region" description="Acidic residues" evidence="4">
    <location>
        <begin position="27"/>
        <end position="42"/>
    </location>
</feature>
<keyword evidence="3" id="KW-0378">Hydrolase</keyword>
<dbReference type="GO" id="GO:0016787">
    <property type="term" value="F:hydrolase activity"/>
    <property type="evidence" value="ECO:0007669"/>
    <property type="project" value="UniProtKB-KW"/>
</dbReference>
<dbReference type="Gene3D" id="2.40.50.90">
    <property type="match status" value="1"/>
</dbReference>
<organism evidence="6 7">
    <name type="scientific">Plesiocystis pacifica SIR-1</name>
    <dbReference type="NCBI Taxonomy" id="391625"/>
    <lineage>
        <taxon>Bacteria</taxon>
        <taxon>Pseudomonadati</taxon>
        <taxon>Myxococcota</taxon>
        <taxon>Polyangia</taxon>
        <taxon>Nannocystales</taxon>
        <taxon>Nannocystaceae</taxon>
        <taxon>Plesiocystis</taxon>
    </lineage>
</organism>
<evidence type="ECO:0000256" key="1">
    <source>
        <dbReference type="ARBA" id="ARBA00022722"/>
    </source>
</evidence>
<dbReference type="Pfam" id="PF00565">
    <property type="entry name" value="SNase"/>
    <property type="match status" value="1"/>
</dbReference>
<accession>A6G103</accession>
<comment type="caution">
    <text evidence="6">The sequence shown here is derived from an EMBL/GenBank/DDBJ whole genome shotgun (WGS) entry which is preliminary data.</text>
</comment>